<dbReference type="Gene3D" id="1.20.1250.20">
    <property type="entry name" value="MFS general substrate transporter like domains"/>
    <property type="match status" value="1"/>
</dbReference>
<dbReference type="InterPro" id="IPR036259">
    <property type="entry name" value="MFS_trans_sf"/>
</dbReference>
<dbReference type="SUPFAM" id="SSF103473">
    <property type="entry name" value="MFS general substrate transporter"/>
    <property type="match status" value="1"/>
</dbReference>
<dbReference type="Proteomes" id="UP000652219">
    <property type="component" value="Unassembled WGS sequence"/>
</dbReference>
<dbReference type="FunFam" id="1.20.1250.20:FF:000196">
    <property type="entry name" value="MFS toxin efflux pump (AflT)"/>
    <property type="match status" value="1"/>
</dbReference>
<dbReference type="Gene3D" id="1.20.1720.10">
    <property type="entry name" value="Multidrug resistance protein D"/>
    <property type="match status" value="1"/>
</dbReference>
<evidence type="ECO:0000256" key="7">
    <source>
        <dbReference type="SAM" id="Phobius"/>
    </source>
</evidence>
<dbReference type="PANTHER" id="PTHR23501:SF153">
    <property type="entry name" value="AFLATOXIN EFFLUX PUMP, PUTATIVE-RELATED"/>
    <property type="match status" value="1"/>
</dbReference>
<evidence type="ECO:0000256" key="4">
    <source>
        <dbReference type="ARBA" id="ARBA00022989"/>
    </source>
</evidence>
<proteinExistence type="predicted"/>
<dbReference type="PROSITE" id="PS50850">
    <property type="entry name" value="MFS"/>
    <property type="match status" value="1"/>
</dbReference>
<feature type="transmembrane region" description="Helical" evidence="7">
    <location>
        <begin position="536"/>
        <end position="557"/>
    </location>
</feature>
<feature type="region of interest" description="Disordered" evidence="6">
    <location>
        <begin position="39"/>
        <end position="63"/>
    </location>
</feature>
<feature type="transmembrane region" description="Helical" evidence="7">
    <location>
        <begin position="437"/>
        <end position="455"/>
    </location>
</feature>
<keyword evidence="10" id="KW-1185">Reference proteome</keyword>
<keyword evidence="4 7" id="KW-1133">Transmembrane helix</keyword>
<evidence type="ECO:0000256" key="6">
    <source>
        <dbReference type="SAM" id="MobiDB-lite"/>
    </source>
</evidence>
<protein>
    <submittedName>
        <fullName evidence="9">MFS aflatoxin efflux</fullName>
    </submittedName>
</protein>
<keyword evidence="2" id="KW-0813">Transport</keyword>
<feature type="transmembrane region" description="Helical" evidence="7">
    <location>
        <begin position="381"/>
        <end position="399"/>
    </location>
</feature>
<keyword evidence="3 7" id="KW-0812">Transmembrane</keyword>
<feature type="domain" description="Major facilitator superfamily (MFS) profile" evidence="8">
    <location>
        <begin position="89"/>
        <end position="561"/>
    </location>
</feature>
<gene>
    <name evidence="9" type="ORF">CSOJ01_07252</name>
</gene>
<feature type="region of interest" description="Disordered" evidence="6">
    <location>
        <begin position="601"/>
        <end position="629"/>
    </location>
</feature>
<name>A0A8H6JAB0_9PEZI</name>
<dbReference type="CDD" id="cd17502">
    <property type="entry name" value="MFS_Azr1_MDR_like"/>
    <property type="match status" value="1"/>
</dbReference>
<reference evidence="9 10" key="1">
    <citation type="journal article" date="2020" name="Phytopathology">
        <title>Genome Sequence Resources of Colletotrichum truncatum, C. plurivorum, C. musicola, and C. sojae: Four Species Pathogenic to Soybean (Glycine max).</title>
        <authorList>
            <person name="Rogerio F."/>
            <person name="Boufleur T.R."/>
            <person name="Ciampi-Guillardi M."/>
            <person name="Sukno S.A."/>
            <person name="Thon M.R."/>
            <person name="Massola Junior N.S."/>
            <person name="Baroncelli R."/>
        </authorList>
    </citation>
    <scope>NUCLEOTIDE SEQUENCE [LARGE SCALE GENOMIC DNA]</scope>
    <source>
        <strain evidence="9 10">LFN0009</strain>
    </source>
</reference>
<feature type="transmembrane region" description="Helical" evidence="7">
    <location>
        <begin position="467"/>
        <end position="486"/>
    </location>
</feature>
<feature type="compositionally biased region" description="Low complexity" evidence="6">
    <location>
        <begin position="39"/>
        <end position="51"/>
    </location>
</feature>
<feature type="transmembrane region" description="Helical" evidence="7">
    <location>
        <begin position="86"/>
        <end position="112"/>
    </location>
</feature>
<sequence>MPDRLNDDTHVHEHRHRIIQETDSDAMFFKRRDPDEVAIAPPDDAASSRASKTNDGHQDADAGAPAQNVLTHASTRSIQYPVGLKLLLIMLSVFVTMFLVALDRLIIATAVPQITDDFHSVTDIGWYGSAYLLTTCACQLLFGKLYAYFDIKTVYMVSVVLFEIGSAICGAAPSSPAFIAGRAVAGVGGAGCTAGTIVIMVHSVPLHRRPKYQGAFGAVFGIASVVGPLLGGAFTSSGATWRWCFYINLPLGGIVLLVLALVLKPPAREDFAGAGMGFVQKLKQLDFAGTAVFLPGMWNNGRIIALLVLAFVLLASFVAVQILLPKTATIPPRIMRQRSVVFAAWAAFCVGAQMMIFTYYLPIWFQAIQGVSAVDSGIRTLPLVLSMTVFAGLTGATVARVGYYTPVMLFGTCVMATGAGLLTTLKVDSGPGHWAGYQVLYGAGMGMSFQAPNLAAQTVLKTRDVSIGVSAMFFAQTLGGAVFVSVGQNVLNNELVKRVAGIPGLGGIDLKGTGATTLTKLPDDVRGPVLEAYNDALRVVFIVGLVLVCGVFVGAAGMEWKSVKKAHEEKKKAAADVEGAAVAAGVAGPAVAGAAAALAAEGEKTDVEEGSVGEEKKRDVEEGSVVREKGGHLAEVDGAGVRKSEGEAVAKGN</sequence>
<feature type="transmembrane region" description="Helical" evidence="7">
    <location>
        <begin position="179"/>
        <end position="202"/>
    </location>
</feature>
<evidence type="ECO:0000256" key="5">
    <source>
        <dbReference type="ARBA" id="ARBA00023136"/>
    </source>
</evidence>
<evidence type="ECO:0000259" key="8">
    <source>
        <dbReference type="PROSITE" id="PS50850"/>
    </source>
</evidence>
<feature type="transmembrane region" description="Helical" evidence="7">
    <location>
        <begin position="340"/>
        <end position="361"/>
    </location>
</feature>
<accession>A0A8H6JAB0</accession>
<feature type="transmembrane region" description="Helical" evidence="7">
    <location>
        <begin position="214"/>
        <end position="234"/>
    </location>
</feature>
<evidence type="ECO:0000256" key="2">
    <source>
        <dbReference type="ARBA" id="ARBA00022448"/>
    </source>
</evidence>
<keyword evidence="5 7" id="KW-0472">Membrane</keyword>
<comment type="caution">
    <text evidence="9">The sequence shown here is derived from an EMBL/GenBank/DDBJ whole genome shotgun (WGS) entry which is preliminary data.</text>
</comment>
<feature type="transmembrane region" description="Helical" evidence="7">
    <location>
        <begin position="124"/>
        <end position="142"/>
    </location>
</feature>
<dbReference type="Pfam" id="PF07690">
    <property type="entry name" value="MFS_1"/>
    <property type="match status" value="1"/>
</dbReference>
<dbReference type="InterPro" id="IPR020846">
    <property type="entry name" value="MFS_dom"/>
</dbReference>
<feature type="transmembrane region" description="Helical" evidence="7">
    <location>
        <begin position="240"/>
        <end position="262"/>
    </location>
</feature>
<evidence type="ECO:0000256" key="1">
    <source>
        <dbReference type="ARBA" id="ARBA00004141"/>
    </source>
</evidence>
<dbReference type="EMBL" id="WIGN01000110">
    <property type="protein sequence ID" value="KAF6808890.1"/>
    <property type="molecule type" value="Genomic_DNA"/>
</dbReference>
<dbReference type="InterPro" id="IPR011701">
    <property type="entry name" value="MFS"/>
</dbReference>
<feature type="transmembrane region" description="Helical" evidence="7">
    <location>
        <begin position="406"/>
        <end position="425"/>
    </location>
</feature>
<feature type="transmembrane region" description="Helical" evidence="7">
    <location>
        <begin position="304"/>
        <end position="324"/>
    </location>
</feature>
<dbReference type="GO" id="GO:0005886">
    <property type="term" value="C:plasma membrane"/>
    <property type="evidence" value="ECO:0007669"/>
    <property type="project" value="TreeGrafter"/>
</dbReference>
<organism evidence="9 10">
    <name type="scientific">Colletotrichum sojae</name>
    <dbReference type="NCBI Taxonomy" id="2175907"/>
    <lineage>
        <taxon>Eukaryota</taxon>
        <taxon>Fungi</taxon>
        <taxon>Dikarya</taxon>
        <taxon>Ascomycota</taxon>
        <taxon>Pezizomycotina</taxon>
        <taxon>Sordariomycetes</taxon>
        <taxon>Hypocreomycetidae</taxon>
        <taxon>Glomerellales</taxon>
        <taxon>Glomerellaceae</taxon>
        <taxon>Colletotrichum</taxon>
        <taxon>Colletotrichum orchidearum species complex</taxon>
    </lineage>
</organism>
<dbReference type="PANTHER" id="PTHR23501">
    <property type="entry name" value="MAJOR FACILITATOR SUPERFAMILY"/>
    <property type="match status" value="1"/>
</dbReference>
<dbReference type="GO" id="GO:0022857">
    <property type="term" value="F:transmembrane transporter activity"/>
    <property type="evidence" value="ECO:0007669"/>
    <property type="project" value="InterPro"/>
</dbReference>
<dbReference type="AlphaFoldDB" id="A0A8H6JAB0"/>
<evidence type="ECO:0000313" key="9">
    <source>
        <dbReference type="EMBL" id="KAF6808890.1"/>
    </source>
</evidence>
<evidence type="ECO:0000313" key="10">
    <source>
        <dbReference type="Proteomes" id="UP000652219"/>
    </source>
</evidence>
<evidence type="ECO:0000256" key="3">
    <source>
        <dbReference type="ARBA" id="ARBA00022692"/>
    </source>
</evidence>
<comment type="subcellular location">
    <subcellularLocation>
        <location evidence="1">Membrane</location>
        <topology evidence="1">Multi-pass membrane protein</topology>
    </subcellularLocation>
</comment>